<evidence type="ECO:0000256" key="2">
    <source>
        <dbReference type="ARBA" id="ARBA00022448"/>
    </source>
</evidence>
<keyword evidence="3" id="KW-0547">Nucleotide-binding</keyword>
<dbReference type="InterPro" id="IPR017871">
    <property type="entry name" value="ABC_transporter-like_CS"/>
</dbReference>
<evidence type="ECO:0000256" key="1">
    <source>
        <dbReference type="ARBA" id="ARBA00004429"/>
    </source>
</evidence>
<evidence type="ECO:0000259" key="6">
    <source>
        <dbReference type="PROSITE" id="PS50893"/>
    </source>
</evidence>
<comment type="caution">
    <text evidence="7">The sequence shown here is derived from an EMBL/GenBank/DDBJ whole genome shotgun (WGS) entry which is preliminary data.</text>
</comment>
<dbReference type="FunFam" id="3.40.50.300:FF:000032">
    <property type="entry name" value="Export ABC transporter ATP-binding protein"/>
    <property type="match status" value="1"/>
</dbReference>
<dbReference type="PROSITE" id="PS00211">
    <property type="entry name" value="ABC_TRANSPORTER_1"/>
    <property type="match status" value="1"/>
</dbReference>
<evidence type="ECO:0000313" key="7">
    <source>
        <dbReference type="EMBL" id="MTI98864.1"/>
    </source>
</evidence>
<protein>
    <submittedName>
        <fullName evidence="7">ABC transporter ATP-binding protein</fullName>
    </submittedName>
</protein>
<dbReference type="AlphaFoldDB" id="A0A844HZG8"/>
<dbReference type="PANTHER" id="PTHR24220">
    <property type="entry name" value="IMPORT ATP-BINDING PROTEIN"/>
    <property type="match status" value="1"/>
</dbReference>
<dbReference type="EMBL" id="VENC01000009">
    <property type="protein sequence ID" value="MTI98864.1"/>
    <property type="molecule type" value="Genomic_DNA"/>
</dbReference>
<dbReference type="Gene3D" id="3.40.50.300">
    <property type="entry name" value="P-loop containing nucleotide triphosphate hydrolases"/>
    <property type="match status" value="1"/>
</dbReference>
<dbReference type="InterPro" id="IPR017911">
    <property type="entry name" value="MacB-like_ATP-bd"/>
</dbReference>
<dbReference type="GO" id="GO:0016887">
    <property type="term" value="F:ATP hydrolysis activity"/>
    <property type="evidence" value="ECO:0007669"/>
    <property type="project" value="InterPro"/>
</dbReference>
<evidence type="ECO:0000256" key="4">
    <source>
        <dbReference type="ARBA" id="ARBA00022840"/>
    </source>
</evidence>
<dbReference type="InterPro" id="IPR003439">
    <property type="entry name" value="ABC_transporter-like_ATP-bd"/>
</dbReference>
<feature type="domain" description="ABC transporter" evidence="6">
    <location>
        <begin position="13"/>
        <end position="231"/>
    </location>
</feature>
<dbReference type="InterPro" id="IPR015854">
    <property type="entry name" value="ABC_transpr_LolD-like"/>
</dbReference>
<accession>A0A844HZG8</accession>
<dbReference type="Pfam" id="PF00005">
    <property type="entry name" value="ABC_tran"/>
    <property type="match status" value="1"/>
</dbReference>
<name>A0A844HZG8_9GAMM</name>
<dbReference type="InterPro" id="IPR027417">
    <property type="entry name" value="P-loop_NTPase"/>
</dbReference>
<dbReference type="InterPro" id="IPR003593">
    <property type="entry name" value="AAA+_ATPase"/>
</dbReference>
<comment type="similarity">
    <text evidence="5">Belongs to the ABC transporter superfamily. Macrolide exporter (TC 3.A.1.122) family.</text>
</comment>
<dbReference type="SUPFAM" id="SSF52540">
    <property type="entry name" value="P-loop containing nucleoside triphosphate hydrolases"/>
    <property type="match status" value="1"/>
</dbReference>
<keyword evidence="2" id="KW-0813">Transport</keyword>
<evidence type="ECO:0000256" key="5">
    <source>
        <dbReference type="ARBA" id="ARBA00038388"/>
    </source>
</evidence>
<dbReference type="GO" id="GO:0005524">
    <property type="term" value="F:ATP binding"/>
    <property type="evidence" value="ECO:0007669"/>
    <property type="project" value="UniProtKB-KW"/>
</dbReference>
<dbReference type="PANTHER" id="PTHR24220:SF689">
    <property type="entry name" value="LIPOPROTEIN-RELEASING SYSTEM ATP-BINDING PROTEIN LOLD"/>
    <property type="match status" value="1"/>
</dbReference>
<dbReference type="GO" id="GO:0022857">
    <property type="term" value="F:transmembrane transporter activity"/>
    <property type="evidence" value="ECO:0007669"/>
    <property type="project" value="TreeGrafter"/>
</dbReference>
<evidence type="ECO:0000256" key="3">
    <source>
        <dbReference type="ARBA" id="ARBA00022741"/>
    </source>
</evidence>
<sequence length="231" mass="25126">MHQTRGAPVSTSVEMSEIFLEYPTESGKVAVLKNASLMVPPGETLAITGPSGSGKTSLLLLLSGLQRPTSGEIFVGDQRLGEMDANTLADWRSEHLGIIFQSFHLLPGLTALGNVSLPLEIAGEERPRERALAMLEAVGLSHRLQHYPGQLSGGEQQRVAIARALVHQPSLLLGDEPTGNLDHETGEKVLSLLFDLHKESKSTLVLVTHDERVAERCQHRVRMDGGRLYES</sequence>
<dbReference type="GO" id="GO:0005886">
    <property type="term" value="C:plasma membrane"/>
    <property type="evidence" value="ECO:0007669"/>
    <property type="project" value="UniProtKB-SubCell"/>
</dbReference>
<dbReference type="SMART" id="SM00382">
    <property type="entry name" value="AAA"/>
    <property type="match status" value="1"/>
</dbReference>
<dbReference type="Proteomes" id="UP000431462">
    <property type="component" value="Unassembled WGS sequence"/>
</dbReference>
<comment type="subcellular location">
    <subcellularLocation>
        <location evidence="1">Cell inner membrane</location>
        <topology evidence="1">Multi-pass membrane protein</topology>
    </subcellularLocation>
</comment>
<dbReference type="PROSITE" id="PS50893">
    <property type="entry name" value="ABC_TRANSPORTER_2"/>
    <property type="match status" value="1"/>
</dbReference>
<dbReference type="CDD" id="cd03255">
    <property type="entry name" value="ABC_MJ0796_LolCDE_FtsE"/>
    <property type="match status" value="1"/>
</dbReference>
<evidence type="ECO:0000313" key="8">
    <source>
        <dbReference type="Proteomes" id="UP000431462"/>
    </source>
</evidence>
<dbReference type="GO" id="GO:1902495">
    <property type="term" value="C:transmembrane transporter complex"/>
    <property type="evidence" value="ECO:0007669"/>
    <property type="project" value="UniProtKB-ARBA"/>
</dbReference>
<keyword evidence="4 7" id="KW-0067">ATP-binding</keyword>
<reference evidence="7 8" key="1">
    <citation type="submission" date="2019-06" db="EMBL/GenBank/DDBJ databases">
        <title>Enrichment of Autotrophic Halophilic Microorganisms from Red Sea Brine Pool Using Microbial Electrosynthesis System.</title>
        <authorList>
            <person name="Alqahtani M.F."/>
            <person name="Bajracharya S."/>
            <person name="Katuri K.P."/>
            <person name="Ali M."/>
            <person name="Saikaly P.E."/>
        </authorList>
    </citation>
    <scope>NUCLEOTIDE SEQUENCE [LARGE SCALE GENOMIC DNA]</scope>
    <source>
        <strain evidence="7">MES15</strain>
    </source>
</reference>
<gene>
    <name evidence="7" type="ORF">FH752_09605</name>
</gene>
<proteinExistence type="inferred from homology"/>
<organism evidence="7 8">
    <name type="scientific">Marinobacter adhaerens</name>
    <dbReference type="NCBI Taxonomy" id="1033846"/>
    <lineage>
        <taxon>Bacteria</taxon>
        <taxon>Pseudomonadati</taxon>
        <taxon>Pseudomonadota</taxon>
        <taxon>Gammaproteobacteria</taxon>
        <taxon>Pseudomonadales</taxon>
        <taxon>Marinobacteraceae</taxon>
        <taxon>Marinobacter</taxon>
    </lineage>
</organism>